<protein>
    <submittedName>
        <fullName evidence="1">Uncharacterized protein</fullName>
    </submittedName>
</protein>
<dbReference type="EMBL" id="VWXX01000022">
    <property type="protein sequence ID" value="KAA6184210.1"/>
    <property type="molecule type" value="Genomic_DNA"/>
</dbReference>
<dbReference type="OrthoDB" id="5769546at2"/>
<reference evidence="1 2" key="1">
    <citation type="submission" date="2019-09" db="EMBL/GenBank/DDBJ databases">
        <title>Whole-genome sequence of the purple sulfur bacterium Thiohalocapsa marina DSM 19078.</title>
        <authorList>
            <person name="Kyndt J.A."/>
            <person name="Meyer T.E."/>
        </authorList>
    </citation>
    <scope>NUCLEOTIDE SEQUENCE [LARGE SCALE GENOMIC DNA]</scope>
    <source>
        <strain evidence="1 2">DSM 19078</strain>
    </source>
</reference>
<sequence>MLQTALLRLSELLERISHPRAAEVRELADLLQVSPALAMRQLDSNAWWAGAGSLAADTMIDNPGLPEGLWQSEVREFRTLLIEIGELLKAEGATNPGLGSWLLAFSNWNASEV</sequence>
<gene>
    <name evidence="1" type="ORF">F2Q65_12890</name>
</gene>
<dbReference type="Proteomes" id="UP000322981">
    <property type="component" value="Unassembled WGS sequence"/>
</dbReference>
<dbReference type="AlphaFoldDB" id="A0A5M8FJQ1"/>
<evidence type="ECO:0000313" key="2">
    <source>
        <dbReference type="Proteomes" id="UP000322981"/>
    </source>
</evidence>
<name>A0A5M8FJQ1_9GAMM</name>
<comment type="caution">
    <text evidence="1">The sequence shown here is derived from an EMBL/GenBank/DDBJ whole genome shotgun (WGS) entry which is preliminary data.</text>
</comment>
<evidence type="ECO:0000313" key="1">
    <source>
        <dbReference type="EMBL" id="KAA6184210.1"/>
    </source>
</evidence>
<proteinExistence type="predicted"/>
<organism evidence="1 2">
    <name type="scientific">Thiohalocapsa marina</name>
    <dbReference type="NCBI Taxonomy" id="424902"/>
    <lineage>
        <taxon>Bacteria</taxon>
        <taxon>Pseudomonadati</taxon>
        <taxon>Pseudomonadota</taxon>
        <taxon>Gammaproteobacteria</taxon>
        <taxon>Chromatiales</taxon>
        <taxon>Chromatiaceae</taxon>
        <taxon>Thiohalocapsa</taxon>
    </lineage>
</organism>
<keyword evidence="2" id="KW-1185">Reference proteome</keyword>
<dbReference type="RefSeq" id="WP_150093829.1">
    <property type="nucleotide sequence ID" value="NZ_VWXX01000022.1"/>
</dbReference>
<accession>A0A5M8FJQ1</accession>